<evidence type="ECO:0000259" key="1">
    <source>
        <dbReference type="PROSITE" id="PS50181"/>
    </source>
</evidence>
<dbReference type="SUPFAM" id="SSF81383">
    <property type="entry name" value="F-box domain"/>
    <property type="match status" value="1"/>
</dbReference>
<evidence type="ECO:0000313" key="3">
    <source>
        <dbReference type="Proteomes" id="UP000467841"/>
    </source>
</evidence>
<dbReference type="CDD" id="cd22157">
    <property type="entry name" value="F-box_AtFBW1-like"/>
    <property type="match status" value="1"/>
</dbReference>
<dbReference type="NCBIfam" id="TIGR01640">
    <property type="entry name" value="F_box_assoc_1"/>
    <property type="match status" value="1"/>
</dbReference>
<dbReference type="Gene3D" id="1.20.1280.50">
    <property type="match status" value="1"/>
</dbReference>
<organism evidence="2 3">
    <name type="scientific">Microthlaspi erraticum</name>
    <dbReference type="NCBI Taxonomy" id="1685480"/>
    <lineage>
        <taxon>Eukaryota</taxon>
        <taxon>Viridiplantae</taxon>
        <taxon>Streptophyta</taxon>
        <taxon>Embryophyta</taxon>
        <taxon>Tracheophyta</taxon>
        <taxon>Spermatophyta</taxon>
        <taxon>Magnoliopsida</taxon>
        <taxon>eudicotyledons</taxon>
        <taxon>Gunneridae</taxon>
        <taxon>Pentapetalae</taxon>
        <taxon>rosids</taxon>
        <taxon>malvids</taxon>
        <taxon>Brassicales</taxon>
        <taxon>Brassicaceae</taxon>
        <taxon>Coluteocarpeae</taxon>
        <taxon>Microthlaspi</taxon>
    </lineage>
</organism>
<dbReference type="PANTHER" id="PTHR31111:SF58">
    <property type="entry name" value="F-BOX DOMAIN-CONTAINING PROTEIN"/>
    <property type="match status" value="1"/>
</dbReference>
<dbReference type="AlphaFoldDB" id="A0A6D2HDX5"/>
<keyword evidence="3" id="KW-1185">Reference proteome</keyword>
<dbReference type="InterPro" id="IPR001810">
    <property type="entry name" value="F-box_dom"/>
</dbReference>
<dbReference type="InterPro" id="IPR036047">
    <property type="entry name" value="F-box-like_dom_sf"/>
</dbReference>
<dbReference type="PROSITE" id="PS50181">
    <property type="entry name" value="FBOX"/>
    <property type="match status" value="1"/>
</dbReference>
<dbReference type="EMBL" id="CACVBM020000066">
    <property type="protein sequence ID" value="CAA7013714.1"/>
    <property type="molecule type" value="Genomic_DNA"/>
</dbReference>
<comment type="caution">
    <text evidence="2">The sequence shown here is derived from an EMBL/GenBank/DDBJ whole genome shotgun (WGS) entry which is preliminary data.</text>
</comment>
<protein>
    <recommendedName>
        <fullName evidence="1">F-box domain-containing protein</fullName>
    </recommendedName>
</protein>
<dbReference type="InterPro" id="IPR017451">
    <property type="entry name" value="F-box-assoc_interact_dom"/>
</dbReference>
<evidence type="ECO:0000313" key="2">
    <source>
        <dbReference type="EMBL" id="CAA7013714.1"/>
    </source>
</evidence>
<proteinExistence type="predicted"/>
<dbReference type="OrthoDB" id="1028281at2759"/>
<sequence length="211" mass="24183">MKGGDEENNHEEERWGDDCIPLDLIVEILKKLPAKSLVRFRSVSKEWSTIIGSRRDFIDSIVTRSLAQPAHKLPLFILHHRRPQAFFIVSSTSLETTTHAVSIPGLYSVDDSCHSLEYIYARGLICCYSSVSHLVTIYNPTTRQCVPLPEIDEAQVARFNDQRTHCHFGYDPVTNQYKVLSMFLDSQELKQSVYVFTLGEGSQSWKKIQYL</sequence>
<dbReference type="Proteomes" id="UP000467841">
    <property type="component" value="Unassembled WGS sequence"/>
</dbReference>
<accession>A0A6D2HDX5</accession>
<dbReference type="InterPro" id="IPR013187">
    <property type="entry name" value="F-box-assoc_dom_typ3"/>
</dbReference>
<reference evidence="2" key="1">
    <citation type="submission" date="2020-01" db="EMBL/GenBank/DDBJ databases">
        <authorList>
            <person name="Mishra B."/>
        </authorList>
    </citation>
    <scope>NUCLEOTIDE SEQUENCE [LARGE SCALE GENOMIC DNA]</scope>
</reference>
<dbReference type="Pfam" id="PF00646">
    <property type="entry name" value="F-box"/>
    <property type="match status" value="1"/>
</dbReference>
<dbReference type="SMART" id="SM00256">
    <property type="entry name" value="FBOX"/>
    <property type="match status" value="1"/>
</dbReference>
<feature type="domain" description="F-box" evidence="1">
    <location>
        <begin position="20"/>
        <end position="61"/>
    </location>
</feature>
<dbReference type="PANTHER" id="PTHR31111">
    <property type="entry name" value="BNAA05G37150D PROTEIN-RELATED"/>
    <property type="match status" value="1"/>
</dbReference>
<name>A0A6D2HDX5_9BRAS</name>
<gene>
    <name evidence="2" type="ORF">MERR_LOCUS948</name>
</gene>
<dbReference type="Pfam" id="PF08268">
    <property type="entry name" value="FBA_3"/>
    <property type="match status" value="1"/>
</dbReference>